<dbReference type="SUPFAM" id="SSF55718">
    <property type="entry name" value="SCP-like"/>
    <property type="match status" value="1"/>
</dbReference>
<evidence type="ECO:0000313" key="2">
    <source>
        <dbReference type="EMBL" id="EEC46142.1"/>
    </source>
</evidence>
<organism evidence="2 3">
    <name type="scientific">Phaeodactylum tricornutum (strain CCAP 1055/1)</name>
    <dbReference type="NCBI Taxonomy" id="556484"/>
    <lineage>
        <taxon>Eukaryota</taxon>
        <taxon>Sar</taxon>
        <taxon>Stramenopiles</taxon>
        <taxon>Ochrophyta</taxon>
        <taxon>Bacillariophyta</taxon>
        <taxon>Bacillariophyceae</taxon>
        <taxon>Bacillariophycidae</taxon>
        <taxon>Naviculales</taxon>
        <taxon>Phaeodactylaceae</taxon>
        <taxon>Phaeodactylum</taxon>
    </lineage>
</organism>
<dbReference type="Pfam" id="PF02036">
    <property type="entry name" value="SCP2"/>
    <property type="match status" value="1"/>
</dbReference>
<dbReference type="Proteomes" id="UP000000759">
    <property type="component" value="Chromosome 15"/>
</dbReference>
<dbReference type="Gene3D" id="3.30.1050.10">
    <property type="entry name" value="SCP2 sterol-binding domain"/>
    <property type="match status" value="1"/>
</dbReference>
<protein>
    <recommendedName>
        <fullName evidence="1">SCP2 domain-containing protein</fullName>
    </recommendedName>
</protein>
<evidence type="ECO:0000313" key="3">
    <source>
        <dbReference type="Proteomes" id="UP000000759"/>
    </source>
</evidence>
<reference evidence="2 3" key="1">
    <citation type="journal article" date="2008" name="Nature">
        <title>The Phaeodactylum genome reveals the evolutionary history of diatom genomes.</title>
        <authorList>
            <person name="Bowler C."/>
            <person name="Allen A.E."/>
            <person name="Badger J.H."/>
            <person name="Grimwood J."/>
            <person name="Jabbari K."/>
            <person name="Kuo A."/>
            <person name="Maheswari U."/>
            <person name="Martens C."/>
            <person name="Maumus F."/>
            <person name="Otillar R.P."/>
            <person name="Rayko E."/>
            <person name="Salamov A."/>
            <person name="Vandepoele K."/>
            <person name="Beszteri B."/>
            <person name="Gruber A."/>
            <person name="Heijde M."/>
            <person name="Katinka M."/>
            <person name="Mock T."/>
            <person name="Valentin K."/>
            <person name="Verret F."/>
            <person name="Berges J.A."/>
            <person name="Brownlee C."/>
            <person name="Cadoret J.P."/>
            <person name="Chiovitti A."/>
            <person name="Choi C.J."/>
            <person name="Coesel S."/>
            <person name="De Martino A."/>
            <person name="Detter J.C."/>
            <person name="Durkin C."/>
            <person name="Falciatore A."/>
            <person name="Fournet J."/>
            <person name="Haruta M."/>
            <person name="Huysman M.J."/>
            <person name="Jenkins B.D."/>
            <person name="Jiroutova K."/>
            <person name="Jorgensen R.E."/>
            <person name="Joubert Y."/>
            <person name="Kaplan A."/>
            <person name="Kroger N."/>
            <person name="Kroth P.G."/>
            <person name="La Roche J."/>
            <person name="Lindquist E."/>
            <person name="Lommer M."/>
            <person name="Martin-Jezequel V."/>
            <person name="Lopez P.J."/>
            <person name="Lucas S."/>
            <person name="Mangogna M."/>
            <person name="McGinnis K."/>
            <person name="Medlin L.K."/>
            <person name="Montsant A."/>
            <person name="Oudot-Le Secq M.P."/>
            <person name="Napoli C."/>
            <person name="Obornik M."/>
            <person name="Parker M.S."/>
            <person name="Petit J.L."/>
            <person name="Porcel B.M."/>
            <person name="Poulsen N."/>
            <person name="Robison M."/>
            <person name="Rychlewski L."/>
            <person name="Rynearson T.A."/>
            <person name="Schmutz J."/>
            <person name="Shapiro H."/>
            <person name="Siaut M."/>
            <person name="Stanley M."/>
            <person name="Sussman M.R."/>
            <person name="Taylor A.R."/>
            <person name="Vardi A."/>
            <person name="von Dassow P."/>
            <person name="Vyverman W."/>
            <person name="Willis A."/>
            <person name="Wyrwicz L.S."/>
            <person name="Rokhsar D.S."/>
            <person name="Weissenbach J."/>
            <person name="Armbrust E.V."/>
            <person name="Green B.R."/>
            <person name="Van de Peer Y."/>
            <person name="Grigoriev I.V."/>
        </authorList>
    </citation>
    <scope>NUCLEOTIDE SEQUENCE [LARGE SCALE GENOMIC DNA]</scope>
    <source>
        <strain evidence="2 3">CCAP 1055/1</strain>
    </source>
</reference>
<dbReference type="AlphaFoldDB" id="B7G5F9"/>
<dbReference type="HOGENOM" id="CLU_2189085_0_0_1"/>
<dbReference type="InterPro" id="IPR003033">
    <property type="entry name" value="SCP2_sterol-bd_dom"/>
</dbReference>
<reference evidence="3" key="2">
    <citation type="submission" date="2008-08" db="EMBL/GenBank/DDBJ databases">
        <authorList>
            <consortium name="Diatom Consortium"/>
            <person name="Grigoriev I."/>
            <person name="Grimwood J."/>
            <person name="Kuo A."/>
            <person name="Otillar R.P."/>
            <person name="Salamov A."/>
            <person name="Detter J.C."/>
            <person name="Lindquist E."/>
            <person name="Shapiro H."/>
            <person name="Lucas S."/>
            <person name="Glavina del Rio T."/>
            <person name="Pitluck S."/>
            <person name="Rokhsar D."/>
            <person name="Bowler C."/>
        </authorList>
    </citation>
    <scope>GENOME REANNOTATION</scope>
    <source>
        <strain evidence="3">CCAP 1055/1</strain>
    </source>
</reference>
<gene>
    <name evidence="2" type="ORF">PHATRDRAFT_47942</name>
</gene>
<sequence>MSESDSHSLSDILAAMTEVAETDDSLKKKFNAIVRFDVEGQTLTLDVRKDRSGNLLAKRTTAQQAFMKGKLKIKGKMGLAMKLTVVLDATRKHLALQSRL</sequence>
<dbReference type="RefSeq" id="XP_002182241.1">
    <property type="nucleotide sequence ID" value="XM_002182205.1"/>
</dbReference>
<dbReference type="EMBL" id="CM000617">
    <property type="protein sequence ID" value="EEC46142.1"/>
    <property type="molecule type" value="Genomic_DNA"/>
</dbReference>
<name>B7G5F9_PHATC</name>
<keyword evidence="3" id="KW-1185">Reference proteome</keyword>
<proteinExistence type="predicted"/>
<dbReference type="InParanoid" id="B7G5F9"/>
<accession>B7G5F9</accession>
<dbReference type="InterPro" id="IPR036527">
    <property type="entry name" value="SCP2_sterol-bd_dom_sf"/>
</dbReference>
<dbReference type="PaxDb" id="2850-Phatr47942"/>
<feature type="domain" description="SCP2" evidence="1">
    <location>
        <begin position="45"/>
        <end position="88"/>
    </location>
</feature>
<evidence type="ECO:0000259" key="1">
    <source>
        <dbReference type="Pfam" id="PF02036"/>
    </source>
</evidence>
<dbReference type="KEGG" id="pti:PHATRDRAFT_47942"/>
<dbReference type="GeneID" id="7203131"/>